<dbReference type="GO" id="GO:0005886">
    <property type="term" value="C:plasma membrane"/>
    <property type="evidence" value="ECO:0007669"/>
    <property type="project" value="TreeGrafter"/>
</dbReference>
<dbReference type="AlphaFoldDB" id="A0A7J7JR26"/>
<evidence type="ECO:0000256" key="5">
    <source>
        <dbReference type="ARBA" id="ARBA00023136"/>
    </source>
</evidence>
<sequence length="849" mass="96921">MPLRFVDKIEFSTESGTKAIELLYGDITLLSPEEKVDLIMISAVRGAYIPSNTSVIGALKKRFGLEVSRLAEDKEEDFRQQFYCWWSKPLPENIPYRRLLCFENTRTGASPQQSVKSVFKALVPATSLFSNGVIISPLLSTGDQGYNEITMLTAIITSAVMWMKNGLGISLFKLVIYTGNNYIYEAFQRLKQNFNEVIGTQPNSTSLLPPSPQYDFYLSYVSRDKESVEQVKHIFLKQQKTLTFYASENRLESEDKSDGGDKKLFDVLKTCSRVITFLSPAYLEDDDRVEEYNAAWCLNRQTTSFTRLAPMLCEGISNLPTYMSLIQWVDIRMQNENKEKLIHNITLYVVTYKQEVLEKSSPGDKKSFLTSTTPTEENLKENVVEEASGTNYDYDVFISYAHANEETCKIIKEVLEGKMPDIKLFIDRQQLHTGGSWQQKLYHAVESSHMTLALLSQSYLNSKMCNEEFRLSLARHFTDLDFHLIPLQIEDLTDVDDRYLSVNNCVLGNQDIRSYVEHLLAPVLVNYMGTGEADGSILKKDKMTYNLRGSLKQQRSEFLGDMIFKEPEVCAANLPLDKEVIILSSNDLWDSGLAKRIQKRLKRKFGLRVELSLQYTDAATLLTKLDDSDLIVPLMSSQFLEDPDLVEHLNVAINRQRLEKKTVMYPVLLNTLEGWELHYHIYCELLLYELCLTDFVWISKSLDIVMGDHPNYKELIAECEELQVTHLEMIESLRQRGSGSNDPLRGQLETALRPSHFKCLGTICNRIVYHVSQLESLESMNILVDFSKVINKKKRGVRVKQLKTSSLHNSSFAAELAQVVEAKEKASKELKANDKTEIESKTSTACNLL</sequence>
<keyword evidence="4" id="KW-1133">Transmembrane helix</keyword>
<evidence type="ECO:0000259" key="6">
    <source>
        <dbReference type="PROSITE" id="PS50104"/>
    </source>
</evidence>
<evidence type="ECO:0000256" key="1">
    <source>
        <dbReference type="ARBA" id="ARBA00004370"/>
    </source>
</evidence>
<accession>A0A7J7JR26</accession>
<dbReference type="GO" id="GO:0038023">
    <property type="term" value="F:signaling receptor activity"/>
    <property type="evidence" value="ECO:0007669"/>
    <property type="project" value="TreeGrafter"/>
</dbReference>
<dbReference type="PANTHER" id="PTHR24365">
    <property type="entry name" value="TOLL-LIKE RECEPTOR"/>
    <property type="match status" value="1"/>
</dbReference>
<evidence type="ECO:0000256" key="4">
    <source>
        <dbReference type="ARBA" id="ARBA00022989"/>
    </source>
</evidence>
<dbReference type="OrthoDB" id="10037120at2759"/>
<dbReference type="SMART" id="SM00255">
    <property type="entry name" value="TIR"/>
    <property type="match status" value="1"/>
</dbReference>
<keyword evidence="2" id="KW-0812">Transmembrane</keyword>
<dbReference type="SUPFAM" id="SSF52200">
    <property type="entry name" value="Toll/Interleukin receptor TIR domain"/>
    <property type="match status" value="2"/>
</dbReference>
<evidence type="ECO:0000256" key="2">
    <source>
        <dbReference type="ARBA" id="ARBA00022692"/>
    </source>
</evidence>
<dbReference type="GO" id="GO:0007165">
    <property type="term" value="P:signal transduction"/>
    <property type="evidence" value="ECO:0007669"/>
    <property type="project" value="InterPro"/>
</dbReference>
<name>A0A7J7JR26_BUGNE</name>
<dbReference type="InterPro" id="IPR000157">
    <property type="entry name" value="TIR_dom"/>
</dbReference>
<protein>
    <recommendedName>
        <fullName evidence="6">TIR domain-containing protein</fullName>
    </recommendedName>
</protein>
<comment type="caution">
    <text evidence="7">The sequence shown here is derived from an EMBL/GenBank/DDBJ whole genome shotgun (WGS) entry which is preliminary data.</text>
</comment>
<dbReference type="Proteomes" id="UP000593567">
    <property type="component" value="Unassembled WGS sequence"/>
</dbReference>
<dbReference type="EMBL" id="VXIV02001962">
    <property type="protein sequence ID" value="KAF6028333.1"/>
    <property type="molecule type" value="Genomic_DNA"/>
</dbReference>
<dbReference type="PROSITE" id="PS50104">
    <property type="entry name" value="TIR"/>
    <property type="match status" value="1"/>
</dbReference>
<keyword evidence="8" id="KW-1185">Reference proteome</keyword>
<gene>
    <name evidence="7" type="ORF">EB796_013358</name>
</gene>
<dbReference type="InterPro" id="IPR035897">
    <property type="entry name" value="Toll_tir_struct_dom_sf"/>
</dbReference>
<comment type="subcellular location">
    <subcellularLocation>
        <location evidence="1">Membrane</location>
    </subcellularLocation>
</comment>
<dbReference type="Gene3D" id="3.40.50.10140">
    <property type="entry name" value="Toll/interleukin-1 receptor homology (TIR) domain"/>
    <property type="match status" value="2"/>
</dbReference>
<organism evidence="7 8">
    <name type="scientific">Bugula neritina</name>
    <name type="common">Brown bryozoan</name>
    <name type="synonym">Sertularia neritina</name>
    <dbReference type="NCBI Taxonomy" id="10212"/>
    <lineage>
        <taxon>Eukaryota</taxon>
        <taxon>Metazoa</taxon>
        <taxon>Spiralia</taxon>
        <taxon>Lophotrochozoa</taxon>
        <taxon>Bryozoa</taxon>
        <taxon>Gymnolaemata</taxon>
        <taxon>Cheilostomatida</taxon>
        <taxon>Flustrina</taxon>
        <taxon>Buguloidea</taxon>
        <taxon>Bugulidae</taxon>
        <taxon>Bugula</taxon>
    </lineage>
</organism>
<keyword evidence="5" id="KW-0472">Membrane</keyword>
<dbReference type="Pfam" id="PF13676">
    <property type="entry name" value="TIR_2"/>
    <property type="match status" value="2"/>
</dbReference>
<dbReference type="PANTHER" id="PTHR24365:SF541">
    <property type="entry name" value="PROTEIN TOLL-RELATED"/>
    <property type="match status" value="1"/>
</dbReference>
<evidence type="ECO:0000313" key="8">
    <source>
        <dbReference type="Proteomes" id="UP000593567"/>
    </source>
</evidence>
<feature type="domain" description="TIR" evidence="6">
    <location>
        <begin position="392"/>
        <end position="551"/>
    </location>
</feature>
<reference evidence="7" key="1">
    <citation type="submission" date="2020-06" db="EMBL/GenBank/DDBJ databases">
        <title>Draft genome of Bugula neritina, a colonial animal packing powerful symbionts and potential medicines.</title>
        <authorList>
            <person name="Rayko M."/>
        </authorList>
    </citation>
    <scope>NUCLEOTIDE SEQUENCE [LARGE SCALE GENOMIC DNA]</scope>
    <source>
        <strain evidence="7">Kwan_BN1</strain>
    </source>
</reference>
<evidence type="ECO:0000313" key="7">
    <source>
        <dbReference type="EMBL" id="KAF6028333.1"/>
    </source>
</evidence>
<evidence type="ECO:0000256" key="3">
    <source>
        <dbReference type="ARBA" id="ARBA00022729"/>
    </source>
</evidence>
<keyword evidence="3" id="KW-0732">Signal</keyword>
<proteinExistence type="predicted"/>